<proteinExistence type="predicted"/>
<protein>
    <submittedName>
        <fullName evidence="1">Uncharacterized protein</fullName>
    </submittedName>
</protein>
<organism evidence="1 2">
    <name type="scientific">Prorocentrum cordatum</name>
    <dbReference type="NCBI Taxonomy" id="2364126"/>
    <lineage>
        <taxon>Eukaryota</taxon>
        <taxon>Sar</taxon>
        <taxon>Alveolata</taxon>
        <taxon>Dinophyceae</taxon>
        <taxon>Prorocentrales</taxon>
        <taxon>Prorocentraceae</taxon>
        <taxon>Prorocentrum</taxon>
    </lineage>
</organism>
<evidence type="ECO:0000313" key="1">
    <source>
        <dbReference type="EMBL" id="CAK0828341.1"/>
    </source>
</evidence>
<dbReference type="Pfam" id="PF13692">
    <property type="entry name" value="Glyco_trans_1_4"/>
    <property type="match status" value="1"/>
</dbReference>
<keyword evidence="2" id="KW-1185">Reference proteome</keyword>
<name>A0ABN9S8Y8_9DINO</name>
<evidence type="ECO:0000313" key="2">
    <source>
        <dbReference type="Proteomes" id="UP001189429"/>
    </source>
</evidence>
<dbReference type="EMBL" id="CAUYUJ010010002">
    <property type="protein sequence ID" value="CAK0828341.1"/>
    <property type="molecule type" value="Genomic_DNA"/>
</dbReference>
<dbReference type="SUPFAM" id="SSF53756">
    <property type="entry name" value="UDP-Glycosyltransferase/glycogen phosphorylase"/>
    <property type="match status" value="1"/>
</dbReference>
<reference evidence="1" key="1">
    <citation type="submission" date="2023-10" db="EMBL/GenBank/DDBJ databases">
        <authorList>
            <person name="Chen Y."/>
            <person name="Shah S."/>
            <person name="Dougan E. K."/>
            <person name="Thang M."/>
            <person name="Chan C."/>
        </authorList>
    </citation>
    <scope>NUCLEOTIDE SEQUENCE [LARGE SCALE GENOMIC DNA]</scope>
</reference>
<accession>A0ABN9S8Y8</accession>
<comment type="caution">
    <text evidence="1">The sequence shown here is derived from an EMBL/GenBank/DDBJ whole genome shotgun (WGS) entry which is preliminary data.</text>
</comment>
<sequence length="529" mass="57802">MAAVSLVDDPTAKAAVDHPEQVTAKAQRLIEILHNRIGPTGLKVNFGKSVLLITFSGKGYKKRELLIRKADAPAITTEGGQYFRVVRVHKSLGTHLTDNGSWGPEFDIQHEFERAAESFPVSVWVISLDVAHDPIRGDVSRPETIRFWYRAMAGGKEVEPDFMAFWEPLDPYVTRVMGNVRVASAARAGPSQQRLERLCGGASCLRLAANDGPSVGAALEASSADLVVFDGFNAEERFGHYVRDLAPGAMRVLDMQDFHALRAGREELVERGATPAEVKAHRPGVGSPVLLRELASIHRCDATLAVSEEERAMLVDVYGVPAHKVHAATFGHEELSPLAELPGFAARRDVMFIGNWRHRPNRDCAKWLVREVWPHVHELLPELRLNVYGANHTAEDMALTDERIGAVVQGYCKDVGQAMRGHRLLAAPLRYGAGVKGKLVEAMRWGLVTATTPVGVEPSHGAAGGAPSGGRRGWVCLLRQALERWEAARSRERDDMEVAGAQQELASGGASVARASLVAWRACQFSRDV</sequence>
<dbReference type="Proteomes" id="UP001189429">
    <property type="component" value="Unassembled WGS sequence"/>
</dbReference>
<gene>
    <name evidence="1" type="ORF">PCOR1329_LOCUS27577</name>
</gene>